<dbReference type="Proteomes" id="UP000094112">
    <property type="component" value="Unassembled WGS sequence"/>
</dbReference>
<dbReference type="RefSeq" id="XP_019039863.1">
    <property type="nucleotide sequence ID" value="XM_019184538.1"/>
</dbReference>
<dbReference type="OrthoDB" id="66510at2759"/>
<dbReference type="InterPro" id="IPR028241">
    <property type="entry name" value="RAVE2/Rogdi"/>
</dbReference>
<dbReference type="EMBL" id="KV454209">
    <property type="protein sequence ID" value="ODQ60656.1"/>
    <property type="molecule type" value="Genomic_DNA"/>
</dbReference>
<protein>
    <recommendedName>
        <fullName evidence="3">RAVE subunit 2/Rogdi</fullName>
    </recommendedName>
</protein>
<organism evidence="1 2">
    <name type="scientific">Wickerhamomyces anomalus (strain ATCC 58044 / CBS 1984 / NCYC 433 / NRRL Y-366-8)</name>
    <name type="common">Yeast</name>
    <name type="synonym">Hansenula anomala</name>
    <dbReference type="NCBI Taxonomy" id="683960"/>
    <lineage>
        <taxon>Eukaryota</taxon>
        <taxon>Fungi</taxon>
        <taxon>Dikarya</taxon>
        <taxon>Ascomycota</taxon>
        <taxon>Saccharomycotina</taxon>
        <taxon>Saccharomycetes</taxon>
        <taxon>Phaffomycetales</taxon>
        <taxon>Wickerhamomycetaceae</taxon>
        <taxon>Wickerhamomyces</taxon>
    </lineage>
</organism>
<evidence type="ECO:0008006" key="3">
    <source>
        <dbReference type="Google" id="ProtNLM"/>
    </source>
</evidence>
<dbReference type="Pfam" id="PF10259">
    <property type="entry name" value="Rogdi_lz"/>
    <property type="match status" value="1"/>
</dbReference>
<dbReference type="PANTHER" id="PTHR13618:SF1">
    <property type="entry name" value="PROTEIN ROGDI HOMOLOG"/>
    <property type="match status" value="1"/>
</dbReference>
<gene>
    <name evidence="1" type="ORF">WICANDRAFT_77335</name>
</gene>
<keyword evidence="2" id="KW-1185">Reference proteome</keyword>
<evidence type="ECO:0000313" key="2">
    <source>
        <dbReference type="Proteomes" id="UP000094112"/>
    </source>
</evidence>
<name>A0A1E3P5B5_WICAA</name>
<dbReference type="STRING" id="683960.A0A1E3P5B5"/>
<dbReference type="PANTHER" id="PTHR13618">
    <property type="entry name" value="LEUCINE ZIPPER CONTAINING TRANSCRIPTION FACTOR LZF1"/>
    <property type="match status" value="1"/>
</dbReference>
<dbReference type="GeneID" id="30201784"/>
<sequence length="319" mass="36964">MTTEIYPRLEDSKILELEQESKLREQKWLIEHFIKPELPKIIETLGVCLEIITSKDEIKLPISSARTEQVKGIVTRCSSELTDLDIKLHLKSLSKKIHLKLNESIELTQLTEMVGLINQIMSEVQILKDCPADEIKQFVKQLNRILQNLIKCNVVLNKPDEHILFPKHKIQLDQVFEPNGQKLQHYQDRLTIDFFILNSEISIEFKSLEKVTESPWNQIDPSGKSHVDKLREDLKHHKIKLNDILDQDKKKIGHVLGLNRFSTNDYLTRSITFNHNVVIEVEKLLIHCQDPNLISIGAKLTGLEHLVSKMYGNLDMSMM</sequence>
<accession>A0A1E3P5B5</accession>
<reference evidence="1 2" key="1">
    <citation type="journal article" date="2016" name="Proc. Natl. Acad. Sci. U.S.A.">
        <title>Comparative genomics of biotechnologically important yeasts.</title>
        <authorList>
            <person name="Riley R."/>
            <person name="Haridas S."/>
            <person name="Wolfe K.H."/>
            <person name="Lopes M.R."/>
            <person name="Hittinger C.T."/>
            <person name="Goeker M."/>
            <person name="Salamov A.A."/>
            <person name="Wisecaver J.H."/>
            <person name="Long T.M."/>
            <person name="Calvey C.H."/>
            <person name="Aerts A.L."/>
            <person name="Barry K.W."/>
            <person name="Choi C."/>
            <person name="Clum A."/>
            <person name="Coughlan A.Y."/>
            <person name="Deshpande S."/>
            <person name="Douglass A.P."/>
            <person name="Hanson S.J."/>
            <person name="Klenk H.-P."/>
            <person name="LaButti K.M."/>
            <person name="Lapidus A."/>
            <person name="Lindquist E.A."/>
            <person name="Lipzen A.M."/>
            <person name="Meier-Kolthoff J.P."/>
            <person name="Ohm R.A."/>
            <person name="Otillar R.P."/>
            <person name="Pangilinan J.L."/>
            <person name="Peng Y."/>
            <person name="Rokas A."/>
            <person name="Rosa C.A."/>
            <person name="Scheuner C."/>
            <person name="Sibirny A.A."/>
            <person name="Slot J.C."/>
            <person name="Stielow J.B."/>
            <person name="Sun H."/>
            <person name="Kurtzman C.P."/>
            <person name="Blackwell M."/>
            <person name="Grigoriev I.V."/>
            <person name="Jeffries T.W."/>
        </authorList>
    </citation>
    <scope>NUCLEOTIDE SEQUENCE [LARGE SCALE GENOMIC DNA]</scope>
    <source>
        <strain evidence="2">ATCC 58044 / CBS 1984 / NCYC 433 / NRRL Y-366-8</strain>
    </source>
</reference>
<proteinExistence type="predicted"/>
<dbReference type="AlphaFoldDB" id="A0A1E3P5B5"/>
<dbReference type="GO" id="GO:0043291">
    <property type="term" value="C:RAVE complex"/>
    <property type="evidence" value="ECO:0007669"/>
    <property type="project" value="TreeGrafter"/>
</dbReference>
<evidence type="ECO:0000313" key="1">
    <source>
        <dbReference type="EMBL" id="ODQ60656.1"/>
    </source>
</evidence>